<dbReference type="AlphaFoldDB" id="A0A139GTR6"/>
<dbReference type="Proteomes" id="UP000070133">
    <property type="component" value="Unassembled WGS sequence"/>
</dbReference>
<dbReference type="EMBL" id="LFZN01000436">
    <property type="protein sequence ID" value="KXS93603.1"/>
    <property type="molecule type" value="Genomic_DNA"/>
</dbReference>
<organism evidence="1 2">
    <name type="scientific">Pseudocercospora eumusae</name>
    <dbReference type="NCBI Taxonomy" id="321146"/>
    <lineage>
        <taxon>Eukaryota</taxon>
        <taxon>Fungi</taxon>
        <taxon>Dikarya</taxon>
        <taxon>Ascomycota</taxon>
        <taxon>Pezizomycotina</taxon>
        <taxon>Dothideomycetes</taxon>
        <taxon>Dothideomycetidae</taxon>
        <taxon>Mycosphaerellales</taxon>
        <taxon>Mycosphaerellaceae</taxon>
        <taxon>Pseudocercospora</taxon>
    </lineage>
</organism>
<evidence type="ECO:0000313" key="2">
    <source>
        <dbReference type="Proteomes" id="UP000070133"/>
    </source>
</evidence>
<sequence>MEGFLPSRASFLGRVSFPHLTWTTRISTIWHQERIQYWAHSEPGLAYGPFGIYYNAQHDGWEVSKSAAYSATPLAYWTAVVSTDGPPA</sequence>
<gene>
    <name evidence="1" type="ORF">AC578_3001</name>
</gene>
<reference evidence="1 2" key="1">
    <citation type="submission" date="2015-07" db="EMBL/GenBank/DDBJ databases">
        <title>Comparative genomics of the Sigatoka disease complex on banana suggests a link between parallel evolutionary changes in Pseudocercospora fijiensis and Pseudocercospora eumusae and increased virulence on the banana host.</title>
        <authorList>
            <person name="Chang T.-C."/>
            <person name="Salvucci A."/>
            <person name="Crous P.W."/>
            <person name="Stergiopoulos I."/>
        </authorList>
    </citation>
    <scope>NUCLEOTIDE SEQUENCE [LARGE SCALE GENOMIC DNA]</scope>
    <source>
        <strain evidence="1 2">CBS 114824</strain>
    </source>
</reference>
<evidence type="ECO:0000313" key="1">
    <source>
        <dbReference type="EMBL" id="KXS93603.1"/>
    </source>
</evidence>
<protein>
    <submittedName>
        <fullName evidence="1">Uncharacterized protein</fullName>
    </submittedName>
</protein>
<comment type="caution">
    <text evidence="1">The sequence shown here is derived from an EMBL/GenBank/DDBJ whole genome shotgun (WGS) entry which is preliminary data.</text>
</comment>
<name>A0A139GTR6_9PEZI</name>
<proteinExistence type="predicted"/>
<accession>A0A139GTR6</accession>
<keyword evidence="2" id="KW-1185">Reference proteome</keyword>